<evidence type="ECO:0000256" key="1">
    <source>
        <dbReference type="SAM" id="MobiDB-lite"/>
    </source>
</evidence>
<organism evidence="2 3">
    <name type="scientific">Caerostris extrusa</name>
    <name type="common">Bark spider</name>
    <name type="synonym">Caerostris bankana</name>
    <dbReference type="NCBI Taxonomy" id="172846"/>
    <lineage>
        <taxon>Eukaryota</taxon>
        <taxon>Metazoa</taxon>
        <taxon>Ecdysozoa</taxon>
        <taxon>Arthropoda</taxon>
        <taxon>Chelicerata</taxon>
        <taxon>Arachnida</taxon>
        <taxon>Araneae</taxon>
        <taxon>Araneomorphae</taxon>
        <taxon>Entelegynae</taxon>
        <taxon>Araneoidea</taxon>
        <taxon>Araneidae</taxon>
        <taxon>Caerostris</taxon>
    </lineage>
</organism>
<dbReference type="EMBL" id="BPLR01013073">
    <property type="protein sequence ID" value="GIY58531.1"/>
    <property type="molecule type" value="Genomic_DNA"/>
</dbReference>
<keyword evidence="3" id="KW-1185">Reference proteome</keyword>
<reference evidence="2 3" key="1">
    <citation type="submission" date="2021-06" db="EMBL/GenBank/DDBJ databases">
        <title>Caerostris extrusa draft genome.</title>
        <authorList>
            <person name="Kono N."/>
            <person name="Arakawa K."/>
        </authorList>
    </citation>
    <scope>NUCLEOTIDE SEQUENCE [LARGE SCALE GENOMIC DNA]</scope>
</reference>
<name>A0AAV4ULC7_CAEEX</name>
<evidence type="ECO:0000313" key="2">
    <source>
        <dbReference type="EMBL" id="GIY58531.1"/>
    </source>
</evidence>
<gene>
    <name evidence="2" type="ORF">CEXT_479111</name>
</gene>
<dbReference type="Proteomes" id="UP001054945">
    <property type="component" value="Unassembled WGS sequence"/>
</dbReference>
<accession>A0AAV4ULC7</accession>
<feature type="compositionally biased region" description="Basic residues" evidence="1">
    <location>
        <begin position="62"/>
        <end position="78"/>
    </location>
</feature>
<sequence>MRTNLRKEQTFFSVNSVTLLFSAVLVAFASVCLSGEQTARPFRTETQLEGTQNKLIPTGCPRRVKTHTGRKKRRKKRLSINGQTCWPCSKES</sequence>
<proteinExistence type="predicted"/>
<protein>
    <recommendedName>
        <fullName evidence="4">Secreted protein</fullName>
    </recommendedName>
</protein>
<evidence type="ECO:0008006" key="4">
    <source>
        <dbReference type="Google" id="ProtNLM"/>
    </source>
</evidence>
<evidence type="ECO:0000313" key="3">
    <source>
        <dbReference type="Proteomes" id="UP001054945"/>
    </source>
</evidence>
<feature type="region of interest" description="Disordered" evidence="1">
    <location>
        <begin position="48"/>
        <end position="78"/>
    </location>
</feature>
<dbReference type="AlphaFoldDB" id="A0AAV4ULC7"/>
<comment type="caution">
    <text evidence="2">The sequence shown here is derived from an EMBL/GenBank/DDBJ whole genome shotgun (WGS) entry which is preliminary data.</text>
</comment>